<gene>
    <name evidence="1" type="ORF">AWC17_23090</name>
</gene>
<dbReference type="EMBL" id="LQPH01000014">
    <property type="protein sequence ID" value="ORW34931.1"/>
    <property type="molecule type" value="Genomic_DNA"/>
</dbReference>
<dbReference type="Proteomes" id="UP000193781">
    <property type="component" value="Unassembled WGS sequence"/>
</dbReference>
<name>A0A0F5NA29_9MYCO</name>
<dbReference type="AlphaFoldDB" id="A0A0F5NA29"/>
<sequence length="111" mass="12597">MGASAVAVFECFEPASRDGFNAVAGADDRSCHGRYTRVEREHLQYYLDEFTFRFNRRRSKARGMLFYRLLQQSVNTDPHPLADLIGAAEGQEQTLRATAKPLPGSTFDEFF</sequence>
<reference evidence="1 2" key="1">
    <citation type="submission" date="2016-01" db="EMBL/GenBank/DDBJ databases">
        <title>The new phylogeny of the genus Mycobacterium.</title>
        <authorList>
            <person name="Tarcisio F."/>
            <person name="Conor M."/>
            <person name="Antonella G."/>
            <person name="Elisabetta G."/>
            <person name="Giulia F.S."/>
            <person name="Sara T."/>
            <person name="Anna F."/>
            <person name="Clotilde B."/>
            <person name="Roberto B."/>
            <person name="Veronica D.S."/>
            <person name="Fabio R."/>
            <person name="Monica P."/>
            <person name="Olivier J."/>
            <person name="Enrico T."/>
            <person name="Nicola S."/>
        </authorList>
    </citation>
    <scope>NUCLEOTIDE SEQUENCE [LARGE SCALE GENOMIC DNA]</scope>
    <source>
        <strain evidence="1 2">DSM 44803</strain>
    </source>
</reference>
<dbReference type="STRING" id="244292.ABW17_23625"/>
<keyword evidence="2" id="KW-1185">Reference proteome</keyword>
<accession>A0A0F5NA29</accession>
<protein>
    <recommendedName>
        <fullName evidence="3">ISXO2-like transposase domain-containing protein</fullName>
    </recommendedName>
</protein>
<evidence type="ECO:0000313" key="1">
    <source>
        <dbReference type="EMBL" id="ORW34931.1"/>
    </source>
</evidence>
<evidence type="ECO:0000313" key="2">
    <source>
        <dbReference type="Proteomes" id="UP000193781"/>
    </source>
</evidence>
<comment type="caution">
    <text evidence="1">The sequence shown here is derived from an EMBL/GenBank/DDBJ whole genome shotgun (WGS) entry which is preliminary data.</text>
</comment>
<organism evidence="1 2">
    <name type="scientific">Mycobacterium nebraskense</name>
    <dbReference type="NCBI Taxonomy" id="244292"/>
    <lineage>
        <taxon>Bacteria</taxon>
        <taxon>Bacillati</taxon>
        <taxon>Actinomycetota</taxon>
        <taxon>Actinomycetes</taxon>
        <taxon>Mycobacteriales</taxon>
        <taxon>Mycobacteriaceae</taxon>
        <taxon>Mycobacterium</taxon>
    </lineage>
</organism>
<evidence type="ECO:0008006" key="3">
    <source>
        <dbReference type="Google" id="ProtNLM"/>
    </source>
</evidence>
<proteinExistence type="predicted"/>